<dbReference type="InParanoid" id="G0N7Z0"/>
<sequence length="209" mass="23741">MARNTPGEPPKCKYSVVTLQTCNVVFAIIMLSLSGKSNRLEENPPFNWTALISLIALLLVFAGIKFFLRYKEHKNPGGYNPKDRCRRDLLIGYGAISICGYIPLIVMYVIGYHPVSDNEKKKFFFQNSDFRYVSTHLLYCPRSFCHLESCSSDSLDSYSVKFVRTEINHKPGWQTGATTEEFCNFGYCDGAEKSAENWRADSGIVLILF</sequence>
<dbReference type="EMBL" id="GL379849">
    <property type="protein sequence ID" value="EGT55013.1"/>
    <property type="molecule type" value="Genomic_DNA"/>
</dbReference>
<feature type="transmembrane region" description="Helical" evidence="1">
    <location>
        <begin position="46"/>
        <end position="68"/>
    </location>
</feature>
<dbReference type="AlphaFoldDB" id="G0N7Z0"/>
<keyword evidence="3" id="KW-1185">Reference proteome</keyword>
<dbReference type="HOGENOM" id="CLU_1316442_0_0_1"/>
<evidence type="ECO:0000313" key="3">
    <source>
        <dbReference type="Proteomes" id="UP000008068"/>
    </source>
</evidence>
<accession>G0N7Z0</accession>
<keyword evidence="1" id="KW-0812">Transmembrane</keyword>
<organism evidence="3">
    <name type="scientific">Caenorhabditis brenneri</name>
    <name type="common">Nematode worm</name>
    <dbReference type="NCBI Taxonomy" id="135651"/>
    <lineage>
        <taxon>Eukaryota</taxon>
        <taxon>Metazoa</taxon>
        <taxon>Ecdysozoa</taxon>
        <taxon>Nematoda</taxon>
        <taxon>Chromadorea</taxon>
        <taxon>Rhabditida</taxon>
        <taxon>Rhabditina</taxon>
        <taxon>Rhabditomorpha</taxon>
        <taxon>Rhabditoidea</taxon>
        <taxon>Rhabditidae</taxon>
        <taxon>Peloderinae</taxon>
        <taxon>Caenorhabditis</taxon>
    </lineage>
</organism>
<dbReference type="Proteomes" id="UP000008068">
    <property type="component" value="Unassembled WGS sequence"/>
</dbReference>
<evidence type="ECO:0000256" key="1">
    <source>
        <dbReference type="SAM" id="Phobius"/>
    </source>
</evidence>
<keyword evidence="1" id="KW-0472">Membrane</keyword>
<name>G0N7Z0_CAEBE</name>
<feature type="transmembrane region" description="Helical" evidence="1">
    <location>
        <begin position="89"/>
        <end position="110"/>
    </location>
</feature>
<proteinExistence type="predicted"/>
<keyword evidence="1" id="KW-1133">Transmembrane helix</keyword>
<reference evidence="3" key="1">
    <citation type="submission" date="2011-07" db="EMBL/GenBank/DDBJ databases">
        <authorList>
            <consortium name="Caenorhabditis brenneri Sequencing and Analysis Consortium"/>
            <person name="Wilson R.K."/>
        </authorList>
    </citation>
    <scope>NUCLEOTIDE SEQUENCE [LARGE SCALE GENOMIC DNA]</scope>
    <source>
        <strain evidence="3">PB2801</strain>
    </source>
</reference>
<protein>
    <submittedName>
        <fullName evidence="2">Uncharacterized protein</fullName>
    </submittedName>
</protein>
<evidence type="ECO:0000313" key="2">
    <source>
        <dbReference type="EMBL" id="EGT55013.1"/>
    </source>
</evidence>
<gene>
    <name evidence="2" type="ORF">CAEBREN_21423</name>
</gene>
<feature type="transmembrane region" description="Helical" evidence="1">
    <location>
        <begin position="12"/>
        <end position="34"/>
    </location>
</feature>